<dbReference type="EMBL" id="DS990640">
    <property type="protein sequence ID" value="EGC47747.1"/>
    <property type="molecule type" value="Genomic_DNA"/>
</dbReference>
<proteinExistence type="predicted"/>
<dbReference type="HOGENOM" id="CLU_1524689_0_0_1"/>
<gene>
    <name evidence="1" type="ORF">HCEG_06962</name>
</gene>
<evidence type="ECO:0000313" key="1">
    <source>
        <dbReference type="EMBL" id="EGC47747.1"/>
    </source>
</evidence>
<evidence type="ECO:0000313" key="2">
    <source>
        <dbReference type="Proteomes" id="UP000008142"/>
    </source>
</evidence>
<protein>
    <submittedName>
        <fullName evidence="1">Predicted protein</fullName>
    </submittedName>
</protein>
<dbReference type="Proteomes" id="UP000008142">
    <property type="component" value="Unassembled WGS sequence"/>
</dbReference>
<dbReference type="OrthoDB" id="10407438at2759"/>
<dbReference type="AlphaFoldDB" id="F0UP95"/>
<reference evidence="2" key="1">
    <citation type="submission" date="2008-07" db="EMBL/GenBank/DDBJ databases">
        <title>Annotation of Ajellomyces capsulatus strain H88.</title>
        <authorList>
            <person name="Champion M."/>
            <person name="Cuomo C."/>
            <person name="Ma L.-J."/>
            <person name="Henn M.R."/>
            <person name="Sil A."/>
            <person name="Goldman B."/>
            <person name="Young S.K."/>
            <person name="Kodira C.D."/>
            <person name="Zeng Q."/>
            <person name="Koehrsen M."/>
            <person name="Alvarado L."/>
            <person name="Berlin A."/>
            <person name="Borenstein D."/>
            <person name="Chen Z."/>
            <person name="Engels R."/>
            <person name="Freedman E."/>
            <person name="Gellesch M."/>
            <person name="Goldberg J."/>
            <person name="Griggs A."/>
            <person name="Gujja S."/>
            <person name="Heiman D."/>
            <person name="Hepburn T."/>
            <person name="Howarth C."/>
            <person name="Jen D."/>
            <person name="Larson L."/>
            <person name="Lewis B."/>
            <person name="Mehta T."/>
            <person name="Park D."/>
            <person name="Pearson M."/>
            <person name="Roberts A."/>
            <person name="Saif S."/>
            <person name="Shea T."/>
            <person name="Shenoy N."/>
            <person name="Sisk P."/>
            <person name="Stolte C."/>
            <person name="Sykes S."/>
            <person name="Walk T."/>
            <person name="White J."/>
            <person name="Yandava C."/>
            <person name="Klein B."/>
            <person name="McEwen J.G."/>
            <person name="Puccia R."/>
            <person name="Goldman G.H."/>
            <person name="Felipe M.S."/>
            <person name="Nino-Vega G."/>
            <person name="San-Blas G."/>
            <person name="Taylor J."/>
            <person name="Mendoza L."/>
            <person name="Galagan J."/>
            <person name="Nusbaum C."/>
            <person name="Birren B."/>
        </authorList>
    </citation>
    <scope>NUCLEOTIDE SEQUENCE [LARGE SCALE GENOMIC DNA]</scope>
    <source>
        <strain evidence="2">H88</strain>
    </source>
</reference>
<sequence length="176" mass="19509">MVDLENVAARNQCLGHRVDALVEVWRLGWLVSRLVPADPVSNFVVYYQQYSSTSTKAGIYLLAGSMELLGANWDTTLYHQKHCLTGAINAIRGSSILPSSPTPSPRLSKRSRGSMALILPDIRTCLVLSDSRPVFSRKSSCLCRNHSNEENPDFILDYSYTTNYPTCSPPKGDRNG</sequence>
<name>F0UP95_AJEC8</name>
<organism evidence="2">
    <name type="scientific">Ajellomyces capsulatus (strain H88)</name>
    <name type="common">Darling's disease fungus</name>
    <name type="synonym">Histoplasma capsulatum</name>
    <dbReference type="NCBI Taxonomy" id="544711"/>
    <lineage>
        <taxon>Eukaryota</taxon>
        <taxon>Fungi</taxon>
        <taxon>Dikarya</taxon>
        <taxon>Ascomycota</taxon>
        <taxon>Pezizomycotina</taxon>
        <taxon>Eurotiomycetes</taxon>
        <taxon>Eurotiomycetidae</taxon>
        <taxon>Onygenales</taxon>
        <taxon>Ajellomycetaceae</taxon>
        <taxon>Histoplasma</taxon>
    </lineage>
</organism>
<accession>F0UP95</accession>